<dbReference type="AlphaFoldDB" id="A0A5C1QKS2"/>
<dbReference type="InterPro" id="IPR001303">
    <property type="entry name" value="Aldolase_II/adducin_N"/>
</dbReference>
<evidence type="ECO:0000256" key="1">
    <source>
        <dbReference type="ARBA" id="ARBA00022723"/>
    </source>
</evidence>
<organism evidence="4 5">
    <name type="scientific">Oceanispirochaeta crateris</name>
    <dbReference type="NCBI Taxonomy" id="2518645"/>
    <lineage>
        <taxon>Bacteria</taxon>
        <taxon>Pseudomonadati</taxon>
        <taxon>Spirochaetota</taxon>
        <taxon>Spirochaetia</taxon>
        <taxon>Spirochaetales</taxon>
        <taxon>Spirochaetaceae</taxon>
        <taxon>Oceanispirochaeta</taxon>
    </lineage>
</organism>
<dbReference type="SMART" id="SM01007">
    <property type="entry name" value="Aldolase_II"/>
    <property type="match status" value="1"/>
</dbReference>
<evidence type="ECO:0000259" key="3">
    <source>
        <dbReference type="SMART" id="SM01007"/>
    </source>
</evidence>
<dbReference type="EMBL" id="CP036150">
    <property type="protein sequence ID" value="QEN08713.1"/>
    <property type="molecule type" value="Genomic_DNA"/>
</dbReference>
<accession>A0A5C1QKS2</accession>
<keyword evidence="2" id="KW-0456">Lyase</keyword>
<evidence type="ECO:0000313" key="5">
    <source>
        <dbReference type="Proteomes" id="UP000324209"/>
    </source>
</evidence>
<dbReference type="KEGG" id="ock:EXM22_12195"/>
<dbReference type="GO" id="GO:0019323">
    <property type="term" value="P:pentose catabolic process"/>
    <property type="evidence" value="ECO:0007669"/>
    <property type="project" value="TreeGrafter"/>
</dbReference>
<dbReference type="RefSeq" id="WP_149486794.1">
    <property type="nucleotide sequence ID" value="NZ_CP036150.1"/>
</dbReference>
<dbReference type="SUPFAM" id="SSF53639">
    <property type="entry name" value="AraD/HMP-PK domain-like"/>
    <property type="match status" value="1"/>
</dbReference>
<sequence>MRYQKQREAVASTMRRLYRQGLTTCSGGNISFRVDDHHVLITPAALDKGIINFRQIALMTLDGENLTPALRPSIETDMHLKILRSRKDISAVVHAHPLNASLMTATETPTIRTDLLAEARYLLKDPIFVPYALMGTEGLGNNVSEALSDGAVAALLENHGVLTIGTTLLQAFDRLEVLEAAAAMTIKMKGLVKGVALSQRQLSEIDGMHTQPIVEK</sequence>
<gene>
    <name evidence="4" type="ORF">EXM22_12195</name>
</gene>
<dbReference type="InterPro" id="IPR050197">
    <property type="entry name" value="Aldolase_class_II_sugar_metab"/>
</dbReference>
<dbReference type="InterPro" id="IPR036409">
    <property type="entry name" value="Aldolase_II/adducin_N_sf"/>
</dbReference>
<dbReference type="Gene3D" id="3.40.225.10">
    <property type="entry name" value="Class II aldolase/adducin N-terminal domain"/>
    <property type="match status" value="1"/>
</dbReference>
<evidence type="ECO:0000313" key="4">
    <source>
        <dbReference type="EMBL" id="QEN08713.1"/>
    </source>
</evidence>
<dbReference type="OrthoDB" id="9794581at2"/>
<name>A0A5C1QKS2_9SPIO</name>
<dbReference type="GO" id="GO:0005829">
    <property type="term" value="C:cytosol"/>
    <property type="evidence" value="ECO:0007669"/>
    <property type="project" value="TreeGrafter"/>
</dbReference>
<reference evidence="4 5" key="1">
    <citation type="submission" date="2019-02" db="EMBL/GenBank/DDBJ databases">
        <title>Complete Genome Sequence and Methylome Analysis of free living Spirochaetas.</title>
        <authorList>
            <person name="Fomenkov A."/>
            <person name="Dubinina G."/>
            <person name="Leshcheva N."/>
            <person name="Mikheeva N."/>
            <person name="Grabovich M."/>
            <person name="Vincze T."/>
            <person name="Roberts R.J."/>
        </authorList>
    </citation>
    <scope>NUCLEOTIDE SEQUENCE [LARGE SCALE GENOMIC DNA]</scope>
    <source>
        <strain evidence="4 5">K2</strain>
    </source>
</reference>
<protein>
    <submittedName>
        <fullName evidence="4">Class II aldolase/adducin family protein</fullName>
    </submittedName>
</protein>
<dbReference type="PANTHER" id="PTHR22789">
    <property type="entry name" value="FUCULOSE PHOSPHATE ALDOLASE"/>
    <property type="match status" value="1"/>
</dbReference>
<proteinExistence type="predicted"/>
<dbReference type="Pfam" id="PF00596">
    <property type="entry name" value="Aldolase_II"/>
    <property type="match status" value="1"/>
</dbReference>
<evidence type="ECO:0000256" key="2">
    <source>
        <dbReference type="ARBA" id="ARBA00023239"/>
    </source>
</evidence>
<dbReference type="PANTHER" id="PTHR22789:SF0">
    <property type="entry name" value="3-OXO-TETRONATE 4-PHOSPHATE DECARBOXYLASE-RELATED"/>
    <property type="match status" value="1"/>
</dbReference>
<dbReference type="Proteomes" id="UP000324209">
    <property type="component" value="Chromosome"/>
</dbReference>
<feature type="domain" description="Class II aldolase/adducin N-terminal" evidence="3">
    <location>
        <begin position="8"/>
        <end position="186"/>
    </location>
</feature>
<dbReference type="GO" id="GO:0046872">
    <property type="term" value="F:metal ion binding"/>
    <property type="evidence" value="ECO:0007669"/>
    <property type="project" value="UniProtKB-KW"/>
</dbReference>
<keyword evidence="5" id="KW-1185">Reference proteome</keyword>
<dbReference type="GO" id="GO:0016832">
    <property type="term" value="F:aldehyde-lyase activity"/>
    <property type="evidence" value="ECO:0007669"/>
    <property type="project" value="TreeGrafter"/>
</dbReference>
<keyword evidence="1" id="KW-0479">Metal-binding</keyword>